<dbReference type="OrthoDB" id="538223at2759"/>
<dbReference type="AlphaFoldDB" id="A0A9P9A4R8"/>
<gene>
    <name evidence="2" type="ORF">F5X68DRAFT_226132</name>
</gene>
<evidence type="ECO:0000313" key="2">
    <source>
        <dbReference type="EMBL" id="KAH6661459.1"/>
    </source>
</evidence>
<feature type="domain" description="GPI inositol-deacylase winged helix" evidence="1">
    <location>
        <begin position="115"/>
        <end position="191"/>
    </location>
</feature>
<reference evidence="2" key="1">
    <citation type="journal article" date="2021" name="Nat. Commun.">
        <title>Genetic determinants of endophytism in the Arabidopsis root mycobiome.</title>
        <authorList>
            <person name="Mesny F."/>
            <person name="Miyauchi S."/>
            <person name="Thiergart T."/>
            <person name="Pickel B."/>
            <person name="Atanasova L."/>
            <person name="Karlsson M."/>
            <person name="Huettel B."/>
            <person name="Barry K.W."/>
            <person name="Haridas S."/>
            <person name="Chen C."/>
            <person name="Bauer D."/>
            <person name="Andreopoulos W."/>
            <person name="Pangilinan J."/>
            <person name="LaButti K."/>
            <person name="Riley R."/>
            <person name="Lipzen A."/>
            <person name="Clum A."/>
            <person name="Drula E."/>
            <person name="Henrissat B."/>
            <person name="Kohler A."/>
            <person name="Grigoriev I.V."/>
            <person name="Martin F.M."/>
            <person name="Hacquard S."/>
        </authorList>
    </citation>
    <scope>NUCLEOTIDE SEQUENCE</scope>
    <source>
        <strain evidence="2">MPI-SDFR-AT-0117</strain>
    </source>
</reference>
<accession>A0A9P9A4R8</accession>
<dbReference type="Proteomes" id="UP000770015">
    <property type="component" value="Unassembled WGS sequence"/>
</dbReference>
<dbReference type="InterPro" id="IPR054471">
    <property type="entry name" value="GPIID_WHD"/>
</dbReference>
<evidence type="ECO:0000313" key="3">
    <source>
        <dbReference type="Proteomes" id="UP000770015"/>
    </source>
</evidence>
<dbReference type="PANTHER" id="PTHR10039:SF15">
    <property type="entry name" value="NACHT DOMAIN-CONTAINING PROTEIN"/>
    <property type="match status" value="1"/>
</dbReference>
<organism evidence="2 3">
    <name type="scientific">Plectosphaerella plurivora</name>
    <dbReference type="NCBI Taxonomy" id="936078"/>
    <lineage>
        <taxon>Eukaryota</taxon>
        <taxon>Fungi</taxon>
        <taxon>Dikarya</taxon>
        <taxon>Ascomycota</taxon>
        <taxon>Pezizomycotina</taxon>
        <taxon>Sordariomycetes</taxon>
        <taxon>Hypocreomycetidae</taxon>
        <taxon>Glomerellales</taxon>
        <taxon>Plectosphaerellaceae</taxon>
        <taxon>Plectosphaerella</taxon>
    </lineage>
</organism>
<dbReference type="PANTHER" id="PTHR10039">
    <property type="entry name" value="AMELOGENIN"/>
    <property type="match status" value="1"/>
</dbReference>
<dbReference type="Pfam" id="PF22939">
    <property type="entry name" value="WHD_GPIID"/>
    <property type="match status" value="1"/>
</dbReference>
<sequence>MSKILTSILDDPTLGLAILIVDALDEYSTATQRVVLRLELNEDSISNTIRLSRLKKYTTKTRDVVHQHLTENLSNTFLWLLKVLSMKTLTTLKTFPPGLGSLYDRMMKDIHSSDESELSREVLAVVSVVYRPITLQELASTIDPLADIEDVHHLEQIVASCGSFLTLREDSIYFVHQSAKDFLLGEGLEASIDMSHSPSPDPLAPIRYSYTY</sequence>
<keyword evidence="3" id="KW-1185">Reference proteome</keyword>
<evidence type="ECO:0000259" key="1">
    <source>
        <dbReference type="Pfam" id="PF22939"/>
    </source>
</evidence>
<protein>
    <submittedName>
        <fullName evidence="2">Heterokaryon incompatibility protein</fullName>
    </submittedName>
</protein>
<dbReference type="EMBL" id="JAGSXJ010000054">
    <property type="protein sequence ID" value="KAH6661459.1"/>
    <property type="molecule type" value="Genomic_DNA"/>
</dbReference>
<name>A0A9P9A4R8_9PEZI</name>
<comment type="caution">
    <text evidence="2">The sequence shown here is derived from an EMBL/GenBank/DDBJ whole genome shotgun (WGS) entry which is preliminary data.</text>
</comment>
<proteinExistence type="predicted"/>